<dbReference type="EMBL" id="CP087164">
    <property type="protein sequence ID" value="UGS36151.1"/>
    <property type="molecule type" value="Genomic_DNA"/>
</dbReference>
<gene>
    <name evidence="1" type="ORF">DSM104329_02551</name>
</gene>
<dbReference type="InterPro" id="IPR038071">
    <property type="entry name" value="UROD/MetE-like_sf"/>
</dbReference>
<dbReference type="Proteomes" id="UP001162834">
    <property type="component" value="Chromosome"/>
</dbReference>
<dbReference type="KEGG" id="sbae:DSM104329_02551"/>
<dbReference type="SUPFAM" id="SSF51726">
    <property type="entry name" value="UROD/MetE-like"/>
    <property type="match status" value="1"/>
</dbReference>
<accession>A0A9E7C097</accession>
<dbReference type="AlphaFoldDB" id="A0A9E7C097"/>
<protein>
    <submittedName>
        <fullName evidence="1">Uncharacterized protein</fullName>
    </submittedName>
</protein>
<keyword evidence="2" id="KW-1185">Reference proteome</keyword>
<evidence type="ECO:0000313" key="2">
    <source>
        <dbReference type="Proteomes" id="UP001162834"/>
    </source>
</evidence>
<organism evidence="1 2">
    <name type="scientific">Capillimicrobium parvum</name>
    <dbReference type="NCBI Taxonomy" id="2884022"/>
    <lineage>
        <taxon>Bacteria</taxon>
        <taxon>Bacillati</taxon>
        <taxon>Actinomycetota</taxon>
        <taxon>Thermoleophilia</taxon>
        <taxon>Solirubrobacterales</taxon>
        <taxon>Capillimicrobiaceae</taxon>
        <taxon>Capillimicrobium</taxon>
    </lineage>
</organism>
<evidence type="ECO:0000313" key="1">
    <source>
        <dbReference type="EMBL" id="UGS36151.1"/>
    </source>
</evidence>
<dbReference type="RefSeq" id="WP_259315828.1">
    <property type="nucleotide sequence ID" value="NZ_CP087164.1"/>
</dbReference>
<name>A0A9E7C097_9ACTN</name>
<proteinExistence type="predicted"/>
<sequence length="364" mass="40398">MATRTRGDVLLVGSLPFDEASDALRAGGELLGEHLRGVPDGEVGDRKIWIGFLPRTVYRDHPGLDLLRAPEGGVQHQPDAKPDVWEASFLFGIRDGVETLRFDDLGYGRLALESYREYRRLRDEGVIPDGVRFQVCLPGTGSAVSYFFGRIEDWPRAHAAYHDAIRREIEMIAAVVPAAELQVQFDLAMEFVDLAAGEGRGIAHWPGEPLEARIQRHAAYLDELWKGLPDEALLGYHWCYGTWGGWPMKAMPDLGLCVRMSNEAKRRSGRRLDYVHMPVVRDPDEAFFAPLADLDVGDTDVYLGLVHHDDGVAGFNRRAELARRHLPRFGIGAVCGYGRLPAAELPDVLALHRDCADALAAARA</sequence>
<dbReference type="Gene3D" id="3.20.20.210">
    <property type="match status" value="1"/>
</dbReference>
<reference evidence="1" key="1">
    <citation type="journal article" date="2022" name="Int. J. Syst. Evol. Microbiol.">
        <title>Pseudomonas aegrilactucae sp. nov. and Pseudomonas morbosilactucae sp. nov., pathogens causing bacterial rot of lettuce in Japan.</title>
        <authorList>
            <person name="Sawada H."/>
            <person name="Fujikawa T."/>
            <person name="Satou M."/>
        </authorList>
    </citation>
    <scope>NUCLEOTIDE SEQUENCE</scope>
    <source>
        <strain evidence="1">0166_1</strain>
    </source>
</reference>